<accession>A0ABW1L8K3</accession>
<evidence type="ECO:0000313" key="3">
    <source>
        <dbReference type="Proteomes" id="UP001596170"/>
    </source>
</evidence>
<proteinExistence type="predicted"/>
<dbReference type="Pfam" id="PF14559">
    <property type="entry name" value="TPR_19"/>
    <property type="match status" value="1"/>
</dbReference>
<evidence type="ECO:0000256" key="1">
    <source>
        <dbReference type="PROSITE-ProRule" id="PRU00339"/>
    </source>
</evidence>
<dbReference type="RefSeq" id="WP_377734329.1">
    <property type="nucleotide sequence ID" value="NZ_JBHSRI010000018.1"/>
</dbReference>
<dbReference type="InterPro" id="IPR011990">
    <property type="entry name" value="TPR-like_helical_dom_sf"/>
</dbReference>
<dbReference type="Pfam" id="PF02810">
    <property type="entry name" value="SEC-C"/>
    <property type="match status" value="1"/>
</dbReference>
<dbReference type="SUPFAM" id="SSF103642">
    <property type="entry name" value="Sec-C motif"/>
    <property type="match status" value="1"/>
</dbReference>
<dbReference type="InterPro" id="IPR004027">
    <property type="entry name" value="SEC_C_motif"/>
</dbReference>
<dbReference type="SUPFAM" id="SSF48452">
    <property type="entry name" value="TPR-like"/>
    <property type="match status" value="1"/>
</dbReference>
<protein>
    <submittedName>
        <fullName evidence="2">Tetratricopeptide repeat protein</fullName>
    </submittedName>
</protein>
<organism evidence="2 3">
    <name type="scientific">Paenisporosarcina macmurdoensis</name>
    <dbReference type="NCBI Taxonomy" id="212659"/>
    <lineage>
        <taxon>Bacteria</taxon>
        <taxon>Bacillati</taxon>
        <taxon>Bacillota</taxon>
        <taxon>Bacilli</taxon>
        <taxon>Bacillales</taxon>
        <taxon>Caryophanaceae</taxon>
        <taxon>Paenisporosarcina</taxon>
    </lineage>
</organism>
<dbReference type="EMBL" id="JBHSRI010000018">
    <property type="protein sequence ID" value="MFC6040063.1"/>
    <property type="molecule type" value="Genomic_DNA"/>
</dbReference>
<dbReference type="Gene3D" id="3.10.450.50">
    <property type="match status" value="1"/>
</dbReference>
<keyword evidence="3" id="KW-1185">Reference proteome</keyword>
<keyword evidence="1" id="KW-0802">TPR repeat</keyword>
<reference evidence="3" key="1">
    <citation type="journal article" date="2019" name="Int. J. Syst. Evol. Microbiol.">
        <title>The Global Catalogue of Microorganisms (GCM) 10K type strain sequencing project: providing services to taxonomists for standard genome sequencing and annotation.</title>
        <authorList>
            <consortium name="The Broad Institute Genomics Platform"/>
            <consortium name="The Broad Institute Genome Sequencing Center for Infectious Disease"/>
            <person name="Wu L."/>
            <person name="Ma J."/>
        </authorList>
    </citation>
    <scope>NUCLEOTIDE SEQUENCE [LARGE SCALE GENOMIC DNA]</scope>
    <source>
        <strain evidence="3">CCUG 54527</strain>
    </source>
</reference>
<comment type="caution">
    <text evidence="2">The sequence shown here is derived from an EMBL/GenBank/DDBJ whole genome shotgun (WGS) entry which is preliminary data.</text>
</comment>
<dbReference type="PROSITE" id="PS50005">
    <property type="entry name" value="TPR"/>
    <property type="match status" value="1"/>
</dbReference>
<evidence type="ECO:0000313" key="2">
    <source>
        <dbReference type="EMBL" id="MFC6040063.1"/>
    </source>
</evidence>
<dbReference type="InterPro" id="IPR019734">
    <property type="entry name" value="TPR_rpt"/>
</dbReference>
<feature type="repeat" description="TPR" evidence="1">
    <location>
        <begin position="478"/>
        <end position="511"/>
    </location>
</feature>
<dbReference type="PROSITE" id="PS50293">
    <property type="entry name" value="TPR_REGION"/>
    <property type="match status" value="1"/>
</dbReference>
<name>A0ABW1L8K3_9BACL</name>
<sequence>MTKLHGEKFDIIGRNTPCSCQSGKKHKKCCGTNEGTERLNDELDQAMQKILQDFFENNPRPSEQKALLAWKDKNEDLLVPLYGKEKSGSIIGDIYFFLERVDIWNSFINRKILKEERHQIRNILEGWLNPVFLVGKIISVTNYQAQIQDVLSENVLQIDVNESFPVESGNVAIGFYLPDIRHSDRLMVLNSVTVAVEVKEETIQKLSDMYGSSEIDTVQGFYRENIMTLYQLFSNGLSASNTVSSEVIATVNALEQFLIDEDLKSDELIEGFFHYLELQSDVPKAAIAGAVQFGIDYKLLKSEWSKEKIADYFAVDSTEINLFAENLRAFYSEASTHEDEKEATYAFEVGTDPKTNEYQNWQLLMHLKNLTITSDTVLKRHMDYYHGEPYVPKSKTEEAQLRAYEAYAIKTDILRAEKALAVHHLHSRIVDEFLLAADAELNTNEREKLIKQAIASGKVDFEPDMDVAWLYVPNRPYLRALFLLGIQYWQQGRFEEAFKEFYKLLQLNPGDHQGVRYLAMSTLIALDRLDEADSIINHYEDQQTDNAFYAWFKWLIQLKKTNLLSSATQQAFLEAVDKNPYVKKHVEKRPKSNPYPKSIILSPRSPEEAKLIWTFLEPGFISVTY</sequence>
<gene>
    <name evidence="2" type="ORF">ACFPYN_11585</name>
</gene>
<dbReference type="Proteomes" id="UP001596170">
    <property type="component" value="Unassembled WGS sequence"/>
</dbReference>
<dbReference type="Gene3D" id="1.25.40.10">
    <property type="entry name" value="Tetratricopeptide repeat domain"/>
    <property type="match status" value="1"/>
</dbReference>
<dbReference type="SMART" id="SM00028">
    <property type="entry name" value="TPR"/>
    <property type="match status" value="1"/>
</dbReference>